<keyword evidence="1" id="KW-0175">Coiled coil</keyword>
<dbReference type="Proteomes" id="UP000008037">
    <property type="component" value="Chromosome"/>
</dbReference>
<dbReference type="GeneID" id="13797902"/>
<dbReference type="BioCyc" id="CNIT1237085:G1324-1641-MONOMER"/>
<protein>
    <submittedName>
        <fullName evidence="2">Uncharacterized protein</fullName>
    </submittedName>
</protein>
<evidence type="ECO:0000313" key="2">
    <source>
        <dbReference type="EMBL" id="AFU58576.1"/>
    </source>
</evidence>
<reference evidence="2 3" key="1">
    <citation type="journal article" date="2012" name="Environ. Microbiol.">
        <title>The genome of the ammonia-oxidizing Candidatus Nitrososphaera gargensis: insights into metabolic versatility and environmental adaptations.</title>
        <authorList>
            <person name="Spang A."/>
            <person name="Poehlein A."/>
            <person name="Offre P."/>
            <person name="Zumbragel S."/>
            <person name="Haider S."/>
            <person name="Rychlik N."/>
            <person name="Nowka B."/>
            <person name="Schmeisser C."/>
            <person name="Lebedeva E.V."/>
            <person name="Rattei T."/>
            <person name="Bohm C."/>
            <person name="Schmid M."/>
            <person name="Galushko A."/>
            <person name="Hatzenpichler R."/>
            <person name="Weinmaier T."/>
            <person name="Daniel R."/>
            <person name="Schleper C."/>
            <person name="Spieck E."/>
            <person name="Streit W."/>
            <person name="Wagner M."/>
        </authorList>
    </citation>
    <scope>NUCLEOTIDE SEQUENCE [LARGE SCALE GENOMIC DNA]</scope>
    <source>
        <strain evidence="3">Ga9.2</strain>
    </source>
</reference>
<dbReference type="OrthoDB" id="12292at2157"/>
<sequence>MKQDRVELSQVKLFMFNASSFPLDPSIENFLKSKGAISLDFGATAYINSEAMPTILSELVERSKIDVSSNAELVAQLKAEISRYGAERQKLIEDNARLVTRGRSYSAEIAGLKEQIASATLLIDSLRAENARLQAALKNAPSAQKTQTVQSDDKLKQSYEKLQKEFQALRAQNVEALTSLKILEDENEELTRELDLLKSQSKNAAAPKAG</sequence>
<dbReference type="RefSeq" id="WP_015019113.1">
    <property type="nucleotide sequence ID" value="NC_018719.1"/>
</dbReference>
<feature type="coiled-coil region" evidence="1">
    <location>
        <begin position="74"/>
        <end position="203"/>
    </location>
</feature>
<proteinExistence type="predicted"/>
<accession>K0IB82</accession>
<dbReference type="InParanoid" id="K0IB82"/>
<organism evidence="2 3">
    <name type="scientific">Nitrososphaera gargensis (strain Ga9.2)</name>
    <dbReference type="NCBI Taxonomy" id="1237085"/>
    <lineage>
        <taxon>Archaea</taxon>
        <taxon>Nitrososphaerota</taxon>
        <taxon>Nitrososphaeria</taxon>
        <taxon>Nitrososphaerales</taxon>
        <taxon>Nitrososphaeraceae</taxon>
        <taxon>Nitrososphaera</taxon>
    </lineage>
</organism>
<dbReference type="EMBL" id="CP002408">
    <property type="protein sequence ID" value="AFU58576.1"/>
    <property type="molecule type" value="Genomic_DNA"/>
</dbReference>
<name>K0IB82_NITGG</name>
<evidence type="ECO:0000256" key="1">
    <source>
        <dbReference type="SAM" id="Coils"/>
    </source>
</evidence>
<dbReference type="AlphaFoldDB" id="K0IB82"/>
<dbReference type="Gene3D" id="1.10.287.1490">
    <property type="match status" value="1"/>
</dbReference>
<dbReference type="KEGG" id="nga:Ngar_c16430"/>
<dbReference type="HOGENOM" id="CLU_1357953_0_0_2"/>
<evidence type="ECO:0000313" key="3">
    <source>
        <dbReference type="Proteomes" id="UP000008037"/>
    </source>
</evidence>
<keyword evidence="3" id="KW-1185">Reference proteome</keyword>
<dbReference type="STRING" id="1237085.Ngar_c16430"/>
<gene>
    <name evidence="2" type="ordered locus">Ngar_c16430</name>
</gene>